<name>A0A4C1VKY9_EUMVA</name>
<protein>
    <submittedName>
        <fullName evidence="2">Uncharacterized protein</fullName>
    </submittedName>
</protein>
<evidence type="ECO:0000256" key="1">
    <source>
        <dbReference type="SAM" id="MobiDB-lite"/>
    </source>
</evidence>
<proteinExistence type="predicted"/>
<comment type="caution">
    <text evidence="2">The sequence shown here is derived from an EMBL/GenBank/DDBJ whole genome shotgun (WGS) entry which is preliminary data.</text>
</comment>
<dbReference type="OrthoDB" id="10664229at2759"/>
<feature type="compositionally biased region" description="Basic residues" evidence="1">
    <location>
        <begin position="1"/>
        <end position="14"/>
    </location>
</feature>
<dbReference type="Proteomes" id="UP000299102">
    <property type="component" value="Unassembled WGS sequence"/>
</dbReference>
<feature type="region of interest" description="Disordered" evidence="1">
    <location>
        <begin position="199"/>
        <end position="225"/>
    </location>
</feature>
<evidence type="ECO:0000313" key="2">
    <source>
        <dbReference type="EMBL" id="GBP38395.1"/>
    </source>
</evidence>
<gene>
    <name evidence="2" type="ORF">EVAR_28191_1</name>
</gene>
<organism evidence="2 3">
    <name type="scientific">Eumeta variegata</name>
    <name type="common">Bagworm moth</name>
    <name type="synonym">Eumeta japonica</name>
    <dbReference type="NCBI Taxonomy" id="151549"/>
    <lineage>
        <taxon>Eukaryota</taxon>
        <taxon>Metazoa</taxon>
        <taxon>Ecdysozoa</taxon>
        <taxon>Arthropoda</taxon>
        <taxon>Hexapoda</taxon>
        <taxon>Insecta</taxon>
        <taxon>Pterygota</taxon>
        <taxon>Neoptera</taxon>
        <taxon>Endopterygota</taxon>
        <taxon>Lepidoptera</taxon>
        <taxon>Glossata</taxon>
        <taxon>Ditrysia</taxon>
        <taxon>Tineoidea</taxon>
        <taxon>Psychidae</taxon>
        <taxon>Oiketicinae</taxon>
        <taxon>Eumeta</taxon>
    </lineage>
</organism>
<sequence>MQFRHTRSAVRSKLWHRDAGRRARRRASMTRDRDARFARIIQTKLHAHAGPRRPGAAGGGFATYVFEFKIYLHMNTSYTNHFNTKTTALRRSYIVTVFVKYLSERLDKVQRRLTATTSRLTGRCARPYCSIGEARGRTLYSVISNKIDYSYVRQDTLHHRITGLQTGAPRSCTRVDAYATRYAATQRNRPIKRFREAISGLSRSTRSARRAGGERRRRGPGGTRVSPALICAPAACASPRAHHRRRASCIRIISYVHLSR</sequence>
<dbReference type="AlphaFoldDB" id="A0A4C1VKY9"/>
<dbReference type="EMBL" id="BGZK01000348">
    <property type="protein sequence ID" value="GBP38395.1"/>
    <property type="molecule type" value="Genomic_DNA"/>
</dbReference>
<keyword evidence="3" id="KW-1185">Reference proteome</keyword>
<evidence type="ECO:0000313" key="3">
    <source>
        <dbReference type="Proteomes" id="UP000299102"/>
    </source>
</evidence>
<reference evidence="2 3" key="1">
    <citation type="journal article" date="2019" name="Commun. Biol.">
        <title>The bagworm genome reveals a unique fibroin gene that provides high tensile strength.</title>
        <authorList>
            <person name="Kono N."/>
            <person name="Nakamura H."/>
            <person name="Ohtoshi R."/>
            <person name="Tomita M."/>
            <person name="Numata K."/>
            <person name="Arakawa K."/>
        </authorList>
    </citation>
    <scope>NUCLEOTIDE SEQUENCE [LARGE SCALE GENOMIC DNA]</scope>
</reference>
<feature type="region of interest" description="Disordered" evidence="1">
    <location>
        <begin position="1"/>
        <end position="31"/>
    </location>
</feature>
<accession>A0A4C1VKY9</accession>